<name>A0A2T7UH68_9BURK</name>
<dbReference type="AlphaFoldDB" id="A0A2T7UH68"/>
<dbReference type="OrthoDB" id="8914044at2"/>
<gene>
    <name evidence="2" type="ORF">H663_003480</name>
</gene>
<proteinExistence type="predicted"/>
<evidence type="ECO:0000256" key="1">
    <source>
        <dbReference type="SAM" id="SignalP"/>
    </source>
</evidence>
<dbReference type="EMBL" id="LFYT02000003">
    <property type="protein sequence ID" value="PVE44030.1"/>
    <property type="molecule type" value="Genomic_DNA"/>
</dbReference>
<keyword evidence="3" id="KW-1185">Reference proteome</keyword>
<evidence type="ECO:0000313" key="3">
    <source>
        <dbReference type="Proteomes" id="UP000037507"/>
    </source>
</evidence>
<comment type="caution">
    <text evidence="2">The sequence shown here is derived from an EMBL/GenBank/DDBJ whole genome shotgun (WGS) entry which is preliminary data.</text>
</comment>
<reference evidence="2" key="1">
    <citation type="submission" date="2017-04" db="EMBL/GenBank/DDBJ databases">
        <title>Unexpected and diverse lifestyles within the genus Limnohabitans.</title>
        <authorList>
            <person name="Kasalicky V."/>
            <person name="Mehrshad M."/>
            <person name="Andrei S.-A."/>
            <person name="Salcher M."/>
            <person name="Kratochvilova H."/>
            <person name="Simek K."/>
            <person name="Ghai R."/>
        </authorList>
    </citation>
    <scope>NUCLEOTIDE SEQUENCE [LARGE SCALE GENOMIC DNA]</scope>
    <source>
        <strain evidence="2">II-D5</strain>
    </source>
</reference>
<dbReference type="RefSeq" id="WP_053176514.1">
    <property type="nucleotide sequence ID" value="NZ_LFYT02000003.1"/>
</dbReference>
<protein>
    <recommendedName>
        <fullName evidence="4">Lysozyme inhibitor LprI N-terminal domain-containing protein</fullName>
    </recommendedName>
</protein>
<evidence type="ECO:0008006" key="4">
    <source>
        <dbReference type="Google" id="ProtNLM"/>
    </source>
</evidence>
<keyword evidence="1" id="KW-0732">Signal</keyword>
<organism evidence="2 3">
    <name type="scientific">Limnohabitans planktonicus II-D5</name>
    <dbReference type="NCBI Taxonomy" id="1293045"/>
    <lineage>
        <taxon>Bacteria</taxon>
        <taxon>Pseudomonadati</taxon>
        <taxon>Pseudomonadota</taxon>
        <taxon>Betaproteobacteria</taxon>
        <taxon>Burkholderiales</taxon>
        <taxon>Comamonadaceae</taxon>
        <taxon>Limnohabitans</taxon>
    </lineage>
</organism>
<dbReference type="Proteomes" id="UP000037507">
    <property type="component" value="Unassembled WGS sequence"/>
</dbReference>
<dbReference type="STRING" id="1293045.H663_19555"/>
<evidence type="ECO:0000313" key="2">
    <source>
        <dbReference type="EMBL" id="PVE44030.1"/>
    </source>
</evidence>
<feature type="signal peptide" evidence="1">
    <location>
        <begin position="1"/>
        <end position="19"/>
    </location>
</feature>
<feature type="chain" id="PRO_5015469426" description="Lysozyme inhibitor LprI N-terminal domain-containing protein" evidence="1">
    <location>
        <begin position="20"/>
        <end position="112"/>
    </location>
</feature>
<accession>A0A2T7UH68</accession>
<sequence>MIKRLCGLVWVFSVSGVSAQAQSALPEHIVSGREELNRQRQAVMAVHEQQARDCWQKFAVNACLSDARKVRRQALEPIRQEELRLNADERQWRTEQREIRLEGKQTDVRGQP</sequence>